<accession>A0A562JHT2</accession>
<dbReference type="PANTHER" id="PTHR30570:SF1">
    <property type="entry name" value="PHOSPHATE-BINDING PROTEIN PSTS"/>
    <property type="match status" value="1"/>
</dbReference>
<dbReference type="PANTHER" id="PTHR30570">
    <property type="entry name" value="PERIPLASMIC PHOSPHATE BINDING COMPONENT OF PHOSPHATE ABC TRANSPORTER"/>
    <property type="match status" value="1"/>
</dbReference>
<comment type="caution">
    <text evidence="10">The sequence shown here is derived from an EMBL/GenBank/DDBJ whole genome shotgun (WGS) entry which is preliminary data.</text>
</comment>
<dbReference type="RefSeq" id="WP_246145355.1">
    <property type="nucleotide sequence ID" value="NZ_VLKH01000002.1"/>
</dbReference>
<dbReference type="Pfam" id="PF12849">
    <property type="entry name" value="PBP_like_2"/>
    <property type="match status" value="1"/>
</dbReference>
<dbReference type="AlphaFoldDB" id="A0A562JHT2"/>
<dbReference type="EMBL" id="VLKH01000002">
    <property type="protein sequence ID" value="TWH82365.1"/>
    <property type="molecule type" value="Genomic_DNA"/>
</dbReference>
<name>A0A562JHT2_9FIRM</name>
<evidence type="ECO:0000256" key="6">
    <source>
        <dbReference type="ARBA" id="ARBA00022729"/>
    </source>
</evidence>
<dbReference type="Gene3D" id="3.40.190.10">
    <property type="entry name" value="Periplasmic binding protein-like II"/>
    <property type="match status" value="2"/>
</dbReference>
<keyword evidence="11" id="KW-1185">Reference proteome</keyword>
<comment type="similarity">
    <text evidence="3">Belongs to the PstS family.</text>
</comment>
<organism evidence="10 11">
    <name type="scientific">Sedimentibacter saalensis</name>
    <dbReference type="NCBI Taxonomy" id="130788"/>
    <lineage>
        <taxon>Bacteria</taxon>
        <taxon>Bacillati</taxon>
        <taxon>Bacillota</taxon>
        <taxon>Tissierellia</taxon>
        <taxon>Sedimentibacter</taxon>
    </lineage>
</organism>
<comment type="function">
    <text evidence="1">Part of the ABC transporter complex PstSACB involved in phosphate import.</text>
</comment>
<evidence type="ECO:0000313" key="11">
    <source>
        <dbReference type="Proteomes" id="UP000315343"/>
    </source>
</evidence>
<evidence type="ECO:0000256" key="5">
    <source>
        <dbReference type="ARBA" id="ARBA00022592"/>
    </source>
</evidence>
<dbReference type="GO" id="GO:0005886">
    <property type="term" value="C:plasma membrane"/>
    <property type="evidence" value="ECO:0007669"/>
    <property type="project" value="UniProtKB-SubCell"/>
</dbReference>
<comment type="subunit">
    <text evidence="4">The complex is composed of two ATP-binding proteins (PstB), two transmembrane proteins (PstC and PstA) and a solute-binding protein (PstS).</text>
</comment>
<keyword evidence="5" id="KW-0592">Phosphate transport</keyword>
<dbReference type="InterPro" id="IPR024370">
    <property type="entry name" value="PBP_domain"/>
</dbReference>
<dbReference type="Proteomes" id="UP000315343">
    <property type="component" value="Unassembled WGS sequence"/>
</dbReference>
<evidence type="ECO:0000256" key="8">
    <source>
        <dbReference type="ARBA" id="ARBA00023288"/>
    </source>
</evidence>
<keyword evidence="8" id="KW-0449">Lipoprotein</keyword>
<keyword evidence="5" id="KW-0813">Transport</keyword>
<evidence type="ECO:0000256" key="1">
    <source>
        <dbReference type="ARBA" id="ARBA00002841"/>
    </source>
</evidence>
<dbReference type="InterPro" id="IPR050811">
    <property type="entry name" value="Phosphate_ABC_transporter"/>
</dbReference>
<evidence type="ECO:0000256" key="2">
    <source>
        <dbReference type="ARBA" id="ARBA00004193"/>
    </source>
</evidence>
<feature type="domain" description="PBP" evidence="9">
    <location>
        <begin position="112"/>
        <end position="305"/>
    </location>
</feature>
<keyword evidence="6" id="KW-0732">Signal</keyword>
<comment type="subcellular location">
    <subcellularLocation>
        <location evidence="2">Cell membrane</location>
        <topology evidence="2">Lipid-anchor</topology>
    </subcellularLocation>
</comment>
<dbReference type="GO" id="GO:0006817">
    <property type="term" value="P:phosphate ion transport"/>
    <property type="evidence" value="ECO:0007669"/>
    <property type="project" value="UniProtKB-KW"/>
</dbReference>
<reference evidence="10 11" key="1">
    <citation type="submission" date="2019-07" db="EMBL/GenBank/DDBJ databases">
        <title>Genomic Encyclopedia of Type Strains, Phase I: the one thousand microbial genomes (KMG-I) project.</title>
        <authorList>
            <person name="Kyrpides N."/>
        </authorList>
    </citation>
    <scope>NUCLEOTIDE SEQUENCE [LARGE SCALE GENOMIC DNA]</scope>
    <source>
        <strain evidence="10 11">DSM 13558</strain>
    </source>
</reference>
<evidence type="ECO:0000256" key="4">
    <source>
        <dbReference type="ARBA" id="ARBA00011529"/>
    </source>
</evidence>
<sequence length="319" mass="36385">MQRSSNWQQFVKDSEFKLGERRVKGSWNTPSGKEDYYEIKFGTYPSLDGSTVSIPMAVEFSRQHLGFSDEDSNDFASFSTTHYAYENLILRKPNTLGMIRTTNTFLDEYHPVDLIIVTEPSDEEINLAKEKNVEMIIEPVCYDAFVFITHKDNTVDNLTIEQIQKIYSGEITNWKGVGGNNQEINAYQREENSGSQTAMENLVMKGIPMLPPNMIKIAAGMGMLVDVVGEYENSQASIGYTYKYYIDTLYKNENIKVLKVNGVSPENENLKNKTYPFTTNYYGVIRKEDEQNTAGKFLKWMLSPEGQKCIEQAGYIALN</sequence>
<evidence type="ECO:0000313" key="10">
    <source>
        <dbReference type="EMBL" id="TWH82365.1"/>
    </source>
</evidence>
<evidence type="ECO:0000259" key="9">
    <source>
        <dbReference type="Pfam" id="PF12849"/>
    </source>
</evidence>
<gene>
    <name evidence="10" type="ORF">LY60_00663</name>
</gene>
<evidence type="ECO:0000256" key="3">
    <source>
        <dbReference type="ARBA" id="ARBA00008725"/>
    </source>
</evidence>
<keyword evidence="7" id="KW-0564">Palmitate</keyword>
<protein>
    <submittedName>
        <fullName evidence="10">Phosphate transport system substrate-binding protein</fullName>
    </submittedName>
</protein>
<proteinExistence type="inferred from homology"/>
<evidence type="ECO:0000256" key="7">
    <source>
        <dbReference type="ARBA" id="ARBA00023139"/>
    </source>
</evidence>
<dbReference type="SUPFAM" id="SSF53850">
    <property type="entry name" value="Periplasmic binding protein-like II"/>
    <property type="match status" value="1"/>
</dbReference>